<evidence type="ECO:0008006" key="6">
    <source>
        <dbReference type="Google" id="ProtNLM"/>
    </source>
</evidence>
<accession>A0A239DQY5</accession>
<evidence type="ECO:0000259" key="2">
    <source>
        <dbReference type="Pfam" id="PF20736"/>
    </source>
</evidence>
<dbReference type="EMBL" id="FZOF01000005">
    <property type="protein sequence ID" value="SNS34920.1"/>
    <property type="molecule type" value="Genomic_DNA"/>
</dbReference>
<dbReference type="InterPro" id="IPR008928">
    <property type="entry name" value="6-hairpin_glycosidase_sf"/>
</dbReference>
<feature type="domain" description="Non-reducing end beta-L-arabinofuranosidase-like GH127 C-terminal" evidence="3">
    <location>
        <begin position="525"/>
        <end position="635"/>
    </location>
</feature>
<dbReference type="SUPFAM" id="SSF48208">
    <property type="entry name" value="Six-hairpin glycosidases"/>
    <property type="match status" value="1"/>
</dbReference>
<dbReference type="InterPro" id="IPR012878">
    <property type="entry name" value="Beta-AFase-like_GH127_cat"/>
</dbReference>
<dbReference type="OrthoDB" id="9757939at2"/>
<name>A0A239DQY5_9ACTN</name>
<evidence type="ECO:0000259" key="3">
    <source>
        <dbReference type="Pfam" id="PF20737"/>
    </source>
</evidence>
<evidence type="ECO:0000313" key="4">
    <source>
        <dbReference type="EMBL" id="SNS34920.1"/>
    </source>
</evidence>
<proteinExistence type="predicted"/>
<dbReference type="GO" id="GO:0005975">
    <property type="term" value="P:carbohydrate metabolic process"/>
    <property type="evidence" value="ECO:0007669"/>
    <property type="project" value="InterPro"/>
</dbReference>
<dbReference type="AlphaFoldDB" id="A0A239DQY5"/>
<dbReference type="PANTHER" id="PTHR43465:SF2">
    <property type="entry name" value="DUF1680 DOMAIN PROTEIN (AFU_ORTHOLOGUE AFUA_1G08910)"/>
    <property type="match status" value="1"/>
</dbReference>
<reference evidence="4 5" key="1">
    <citation type="submission" date="2017-06" db="EMBL/GenBank/DDBJ databases">
        <authorList>
            <person name="Kim H.J."/>
            <person name="Triplett B.A."/>
        </authorList>
    </citation>
    <scope>NUCLEOTIDE SEQUENCE [LARGE SCALE GENOMIC DNA]</scope>
    <source>
        <strain evidence="4 5">CGMCC 4.1858</strain>
    </source>
</reference>
<evidence type="ECO:0000259" key="1">
    <source>
        <dbReference type="Pfam" id="PF07944"/>
    </source>
</evidence>
<dbReference type="Proteomes" id="UP000198280">
    <property type="component" value="Unassembled WGS sequence"/>
</dbReference>
<feature type="domain" description="Non-reducing end beta-L-arabinofuranosidase-like GH127 catalytic" evidence="1">
    <location>
        <begin position="23"/>
        <end position="417"/>
    </location>
</feature>
<dbReference type="Pfam" id="PF20736">
    <property type="entry name" value="Glyco_hydro127M"/>
    <property type="match status" value="1"/>
</dbReference>
<dbReference type="Gene3D" id="1.50.10.10">
    <property type="match status" value="1"/>
</dbReference>
<dbReference type="InterPro" id="IPR049046">
    <property type="entry name" value="Beta-AFase-like_GH127_middle"/>
</dbReference>
<dbReference type="Pfam" id="PF20737">
    <property type="entry name" value="Glyco_hydro127C"/>
    <property type="match status" value="1"/>
</dbReference>
<sequence>MTQPIPAPVLPTRGSRRPLGLGEVRITGGFWARRQQVNASATLDHCRQWMERVGWIDNFRVAASGGPLGERRRGREFSDSEVYKLLEAMVWEAARTPGSALDADVDELTDTVVAAQEGDGYLNTAFGHPGRPARYSDLEWGHELYCAGHLIQAGVAQLRTRGDGALAKAAIRAADHICHVFGPGGANPGLCGHAEIETALAELHRATGERRYLDQAALFLERRGHGSLAGGEFSPEYFQDDVPVRQAHTLRGHAVRALYLASGAVDVAVETGDGELLAAVVRQWEHATARRTYLTGGMGSHHRDEGFGEDFVLPPDRAYSETCASVASLMLSWRLLLATGDPRYADLAERTLYNVIAASPADDGRSFFYANTLHQRVRGTVPPHDSDRPRSESGLRAPWFAVSCCLPNVARTLAALGGYVATADDGGLQLHQYADAEITTRTAGGERLALRVRTGYPADGTVAVTVDEAPTGPWSLSLRVPGWAGDGARLVTPDGQRRPVRPGTAVVPGTLRTGDEVRLELPVTPRWVHPDPRVDAVRGTIALERGPVVYCVESADLPGGRDVDAVTVDPSVPPRDGEGDRVVVAGELTGARSGGWWPYAYDRPPAPAGERAELTLVPYLTWASRGPSTMRVWMPTAPGAAGERAAAPEG</sequence>
<dbReference type="InterPro" id="IPR012341">
    <property type="entry name" value="6hp_glycosidase-like_sf"/>
</dbReference>
<dbReference type="PANTHER" id="PTHR43465">
    <property type="entry name" value="DUF1680 DOMAIN PROTEIN (AFU_ORTHOLOGUE AFUA_1G08910)"/>
    <property type="match status" value="1"/>
</dbReference>
<gene>
    <name evidence="4" type="ORF">SAMN05216252_105120</name>
</gene>
<keyword evidence="5" id="KW-1185">Reference proteome</keyword>
<dbReference type="InterPro" id="IPR049049">
    <property type="entry name" value="Beta-AFase-like_GH127_C"/>
</dbReference>
<protein>
    <recommendedName>
        <fullName evidence="6">Glycoside hydrolase family 127 protein</fullName>
    </recommendedName>
</protein>
<evidence type="ECO:0000313" key="5">
    <source>
        <dbReference type="Proteomes" id="UP000198280"/>
    </source>
</evidence>
<organism evidence="4 5">
    <name type="scientific">Actinacidiphila glaucinigra</name>
    <dbReference type="NCBI Taxonomy" id="235986"/>
    <lineage>
        <taxon>Bacteria</taxon>
        <taxon>Bacillati</taxon>
        <taxon>Actinomycetota</taxon>
        <taxon>Actinomycetes</taxon>
        <taxon>Kitasatosporales</taxon>
        <taxon>Streptomycetaceae</taxon>
        <taxon>Actinacidiphila</taxon>
    </lineage>
</organism>
<dbReference type="InterPro" id="IPR049174">
    <property type="entry name" value="Beta-AFase-like"/>
</dbReference>
<feature type="domain" description="Non-reducing end beta-L-arabinofuranosidase-like GH127 middle" evidence="2">
    <location>
        <begin position="428"/>
        <end position="522"/>
    </location>
</feature>
<dbReference type="RefSeq" id="WP_089223698.1">
    <property type="nucleotide sequence ID" value="NZ_FZOF01000005.1"/>
</dbReference>
<dbReference type="Pfam" id="PF07944">
    <property type="entry name" value="Beta-AFase-like_GH127_cat"/>
    <property type="match status" value="1"/>
</dbReference>